<dbReference type="EMBL" id="PDBW01000001">
    <property type="protein sequence ID" value="PFH01634.1"/>
    <property type="molecule type" value="Genomic_DNA"/>
</dbReference>
<comment type="caution">
    <text evidence="6">The sequence shown here is derived from an EMBL/GenBank/DDBJ whole genome shotgun (WGS) entry which is preliminary data.</text>
</comment>
<dbReference type="SUPFAM" id="SSF140683">
    <property type="entry name" value="SP0561-like"/>
    <property type="match status" value="1"/>
</dbReference>
<dbReference type="GO" id="GO:0046872">
    <property type="term" value="F:metal ion binding"/>
    <property type="evidence" value="ECO:0007669"/>
    <property type="project" value="UniProtKB-KW"/>
</dbReference>
<organism evidence="6 7">
    <name type="scientific">Acetivibrio thermocellus AD2</name>
    <dbReference type="NCBI Taxonomy" id="1138384"/>
    <lineage>
        <taxon>Bacteria</taxon>
        <taxon>Bacillati</taxon>
        <taxon>Bacillota</taxon>
        <taxon>Clostridia</taxon>
        <taxon>Eubacteriales</taxon>
        <taxon>Oscillospiraceae</taxon>
        <taxon>Acetivibrio</taxon>
    </lineage>
</organism>
<evidence type="ECO:0000313" key="7">
    <source>
        <dbReference type="Proteomes" id="UP000223596"/>
    </source>
</evidence>
<dbReference type="AlphaFoldDB" id="A0AB36TCC4"/>
<evidence type="ECO:0000256" key="2">
    <source>
        <dbReference type="ARBA" id="ARBA00022490"/>
    </source>
</evidence>
<accession>A0AB36TCC4</accession>
<keyword evidence="2" id="KW-0963">Cytoplasm</keyword>
<dbReference type="NCBIfam" id="TIGR03652">
    <property type="entry name" value="FeS_repair_RIC"/>
    <property type="match status" value="1"/>
</dbReference>
<evidence type="ECO:0000256" key="1">
    <source>
        <dbReference type="ARBA" id="ARBA00004496"/>
    </source>
</evidence>
<dbReference type="Pfam" id="PF01814">
    <property type="entry name" value="Hemerythrin"/>
    <property type="match status" value="1"/>
</dbReference>
<dbReference type="GeneID" id="35803483"/>
<dbReference type="Gene3D" id="1.10.3910.10">
    <property type="entry name" value="SP0561-like"/>
    <property type="match status" value="1"/>
</dbReference>
<dbReference type="RefSeq" id="WP_003515331.1">
    <property type="nucleotide sequence ID" value="NZ_CP013828.1"/>
</dbReference>
<evidence type="ECO:0000313" key="6">
    <source>
        <dbReference type="EMBL" id="PFH01634.1"/>
    </source>
</evidence>
<evidence type="ECO:0000259" key="5">
    <source>
        <dbReference type="Pfam" id="PF01814"/>
    </source>
</evidence>
<sequence length="233" mass="27133">MNTFSISQRVGEIAAIMPKASEVFREFNIDFCCGGHRTLAEVIKTENIDEQQLLKKLEDAYEESRSILNQTNFTEMSSTKLIDYIINTHHVFLRKTLPRLSELTTKILRVHGSNHESLFRVHKLFHSLKAELEQHLIKEEEILFPVIREYDANPSSELLNKISAVMKETEDEHDAAGGILKELRKVTNDYSVPEDGCNTYRRAFDKLEELEADLFRHIHLENNILFRRFDTVQ</sequence>
<name>A0AB36TCC4_ACETH</name>
<dbReference type="Proteomes" id="UP000223596">
    <property type="component" value="Unassembled WGS sequence"/>
</dbReference>
<feature type="domain" description="Hemerythrin-like" evidence="5">
    <location>
        <begin position="84"/>
        <end position="228"/>
    </location>
</feature>
<dbReference type="Pfam" id="PF04405">
    <property type="entry name" value="ScdA_N"/>
    <property type="match status" value="1"/>
</dbReference>
<dbReference type="PANTHER" id="PTHR36438">
    <property type="entry name" value="IRON-SULFUR CLUSTER REPAIR PROTEIN YTFE"/>
    <property type="match status" value="1"/>
</dbReference>
<dbReference type="GO" id="GO:0005737">
    <property type="term" value="C:cytoplasm"/>
    <property type="evidence" value="ECO:0007669"/>
    <property type="project" value="UniProtKB-SubCell"/>
</dbReference>
<dbReference type="PANTHER" id="PTHR36438:SF1">
    <property type="entry name" value="IRON-SULFUR CLUSTER REPAIR PROTEIN YTFE"/>
    <property type="match status" value="1"/>
</dbReference>
<proteinExistence type="predicted"/>
<dbReference type="InterPro" id="IPR038062">
    <property type="entry name" value="ScdA-like_N_sf"/>
</dbReference>
<dbReference type="InterPro" id="IPR012312">
    <property type="entry name" value="Hemerythrin-like"/>
</dbReference>
<comment type="subcellular location">
    <subcellularLocation>
        <location evidence="1">Cytoplasm</location>
    </subcellularLocation>
</comment>
<dbReference type="InterPro" id="IPR019903">
    <property type="entry name" value="RIC_family"/>
</dbReference>
<evidence type="ECO:0000256" key="4">
    <source>
        <dbReference type="ARBA" id="ARBA00023004"/>
    </source>
</evidence>
<reference evidence="6 7" key="1">
    <citation type="submission" date="2017-09" db="EMBL/GenBank/DDBJ databases">
        <title>Evaluation of Pacific Biosciences Sequencing Technology to Finishing C. thermocellum Genome Sequences.</title>
        <authorList>
            <person name="Brown S."/>
        </authorList>
    </citation>
    <scope>NUCLEOTIDE SEQUENCE [LARGE SCALE GENOMIC DNA]</scope>
    <source>
        <strain evidence="6 7">AD2</strain>
    </source>
</reference>
<gene>
    <name evidence="6" type="ORF">M972_11373</name>
</gene>
<evidence type="ECO:0000256" key="3">
    <source>
        <dbReference type="ARBA" id="ARBA00022723"/>
    </source>
</evidence>
<keyword evidence="4" id="KW-0408">Iron</keyword>
<dbReference type="Gene3D" id="1.20.120.520">
    <property type="entry name" value="nmb1532 protein domain like"/>
    <property type="match status" value="1"/>
</dbReference>
<keyword evidence="3" id="KW-0479">Metal-binding</keyword>
<protein>
    <submittedName>
        <fullName evidence="6">Regulator of cell morphogenesis and NO signaling</fullName>
    </submittedName>
</protein>